<evidence type="ECO:0000259" key="2">
    <source>
        <dbReference type="Pfam" id="PF01551"/>
    </source>
</evidence>
<evidence type="ECO:0000313" key="4">
    <source>
        <dbReference type="Proteomes" id="UP000004619"/>
    </source>
</evidence>
<feature type="domain" description="M23ase beta-sheet core" evidence="2">
    <location>
        <begin position="125"/>
        <end position="219"/>
    </location>
</feature>
<feature type="transmembrane region" description="Helical" evidence="1">
    <location>
        <begin position="56"/>
        <end position="74"/>
    </location>
</feature>
<dbReference type="PATRIC" id="fig|411483.3.peg.1774"/>
<name>C7H7V9_FAED2</name>
<feature type="transmembrane region" description="Helical" evidence="1">
    <location>
        <begin position="20"/>
        <end position="35"/>
    </location>
</feature>
<dbReference type="GO" id="GO:0004222">
    <property type="term" value="F:metalloendopeptidase activity"/>
    <property type="evidence" value="ECO:0007669"/>
    <property type="project" value="TreeGrafter"/>
</dbReference>
<keyword evidence="1" id="KW-1133">Transmembrane helix</keyword>
<dbReference type="InterPro" id="IPR011055">
    <property type="entry name" value="Dup_hybrid_motif"/>
</dbReference>
<dbReference type="SUPFAM" id="SSF51261">
    <property type="entry name" value="Duplicated hybrid motif"/>
    <property type="match status" value="1"/>
</dbReference>
<dbReference type="PANTHER" id="PTHR21666">
    <property type="entry name" value="PEPTIDASE-RELATED"/>
    <property type="match status" value="1"/>
</dbReference>
<reference evidence="3" key="1">
    <citation type="submission" date="2009-08" db="EMBL/GenBank/DDBJ databases">
        <authorList>
            <person name="Weinstock G."/>
            <person name="Sodergren E."/>
            <person name="Clifton S."/>
            <person name="Fulton L."/>
            <person name="Fulton B."/>
            <person name="Courtney L."/>
            <person name="Fronick C."/>
            <person name="Harrison M."/>
            <person name="Strong C."/>
            <person name="Farmer C."/>
            <person name="Delahaunty K."/>
            <person name="Markovic C."/>
            <person name="Hall O."/>
            <person name="Minx P."/>
            <person name="Tomlinson C."/>
            <person name="Mitreva M."/>
            <person name="Nelson J."/>
            <person name="Hou S."/>
            <person name="Wollam A."/>
            <person name="Pepin K.H."/>
            <person name="Johnson M."/>
            <person name="Bhonagiri V."/>
            <person name="Nash W.E."/>
            <person name="Warren W."/>
            <person name="Chinwalla A."/>
            <person name="Mardis E.R."/>
            <person name="Wilson R.K."/>
        </authorList>
    </citation>
    <scope>NUCLEOTIDE SEQUENCE [LARGE SCALE GENOMIC DNA]</scope>
    <source>
        <strain evidence="3">A2-165</strain>
    </source>
</reference>
<organism evidence="3 4">
    <name type="scientific">Faecalibacterium duncaniae (strain DSM 17677 / JCM 31915 / A2-165)</name>
    <name type="common">Faecalibacterium prausnitzii</name>
    <dbReference type="NCBI Taxonomy" id="411483"/>
    <lineage>
        <taxon>Bacteria</taxon>
        <taxon>Bacillati</taxon>
        <taxon>Bacillota</taxon>
        <taxon>Clostridia</taxon>
        <taxon>Eubacteriales</taxon>
        <taxon>Oscillospiraceae</taxon>
        <taxon>Faecalibacterium</taxon>
    </lineage>
</organism>
<gene>
    <name evidence="3" type="ORF">FAEPRAA2165_02394</name>
</gene>
<dbReference type="HOGENOM" id="CLU_029425_16_4_9"/>
<proteinExistence type="predicted"/>
<keyword evidence="4" id="KW-1185">Reference proteome</keyword>
<dbReference type="AlphaFoldDB" id="C7H7V9"/>
<evidence type="ECO:0000256" key="1">
    <source>
        <dbReference type="SAM" id="Phobius"/>
    </source>
</evidence>
<comment type="caution">
    <text evidence="3">The sequence shown here is derived from an EMBL/GenBank/DDBJ whole genome shotgun (WGS) entry which is preliminary data.</text>
</comment>
<dbReference type="CDD" id="cd12797">
    <property type="entry name" value="M23_peptidase"/>
    <property type="match status" value="1"/>
</dbReference>
<sequence>MTGSAGKYGTSTLWENSQGVFWFSVIFLLHTLSRTEGEKMQAKHGRAGKHKRYQRAAVLALTVLLIILLAGRVLPVCAGKNVPAGASLKQAKPGQILCFPLETAAWRVSDPYGWRKDPFTGEKAFHRGVDLACGEGTPVLAALDGVVTAARRGAAYGNYVRLTHGDGQETLYAHMQYLYVRAGEVVAAGQRLGTAGQTGRATGAHLHFEFLTGGIRYDPSAALSLP</sequence>
<dbReference type="InterPro" id="IPR050570">
    <property type="entry name" value="Cell_wall_metabolism_enzyme"/>
</dbReference>
<evidence type="ECO:0000313" key="3">
    <source>
        <dbReference type="EMBL" id="EEU96021.1"/>
    </source>
</evidence>
<dbReference type="InterPro" id="IPR016047">
    <property type="entry name" value="M23ase_b-sheet_dom"/>
</dbReference>
<dbReference type="Gene3D" id="2.70.70.10">
    <property type="entry name" value="Glucose Permease (Domain IIA)"/>
    <property type="match status" value="1"/>
</dbReference>
<dbReference type="STRING" id="411483.FAEPRAA2165_02394"/>
<accession>C7H7V9</accession>
<keyword evidence="1" id="KW-0812">Transmembrane</keyword>
<dbReference type="eggNOG" id="COG0739">
    <property type="taxonomic scope" value="Bacteria"/>
</dbReference>
<dbReference type="EMBL" id="ACOP02000065">
    <property type="protein sequence ID" value="EEU96021.1"/>
    <property type="molecule type" value="Genomic_DNA"/>
</dbReference>
<dbReference type="PANTHER" id="PTHR21666:SF270">
    <property type="entry name" value="MUREIN HYDROLASE ACTIVATOR ENVC"/>
    <property type="match status" value="1"/>
</dbReference>
<dbReference type="Pfam" id="PF01551">
    <property type="entry name" value="Peptidase_M23"/>
    <property type="match status" value="1"/>
</dbReference>
<keyword evidence="1" id="KW-0472">Membrane</keyword>
<protein>
    <submittedName>
        <fullName evidence="3">Peptidase, M23 family</fullName>
    </submittedName>
</protein>
<dbReference type="Proteomes" id="UP000004619">
    <property type="component" value="Unassembled WGS sequence"/>
</dbReference>